<evidence type="ECO:0000259" key="1">
    <source>
        <dbReference type="Pfam" id="PF01636"/>
    </source>
</evidence>
<dbReference type="EMBL" id="BAAAZA010000001">
    <property type="protein sequence ID" value="GAA3847160.1"/>
    <property type="molecule type" value="Genomic_DNA"/>
</dbReference>
<dbReference type="InterPro" id="IPR002575">
    <property type="entry name" value="Aminoglycoside_PTrfase"/>
</dbReference>
<proteinExistence type="predicted"/>
<dbReference type="Gene3D" id="3.90.1200.10">
    <property type="match status" value="1"/>
</dbReference>
<name>A0ABP7JLC9_9ACTN</name>
<protein>
    <recommendedName>
        <fullName evidence="1">Aminoglycoside phosphotransferase domain-containing protein</fullName>
    </recommendedName>
</protein>
<gene>
    <name evidence="2" type="ORF">GCM10022207_05390</name>
</gene>
<organism evidence="2 3">
    <name type="scientific">Streptomyces lannensis</name>
    <dbReference type="NCBI Taxonomy" id="766498"/>
    <lineage>
        <taxon>Bacteria</taxon>
        <taxon>Bacillati</taxon>
        <taxon>Actinomycetota</taxon>
        <taxon>Actinomycetes</taxon>
        <taxon>Kitasatosporales</taxon>
        <taxon>Streptomycetaceae</taxon>
        <taxon>Streptomyces</taxon>
    </lineage>
</organism>
<keyword evidence="3" id="KW-1185">Reference proteome</keyword>
<evidence type="ECO:0000313" key="3">
    <source>
        <dbReference type="Proteomes" id="UP001501563"/>
    </source>
</evidence>
<dbReference type="SUPFAM" id="SSF56112">
    <property type="entry name" value="Protein kinase-like (PK-like)"/>
    <property type="match status" value="1"/>
</dbReference>
<reference evidence="3" key="1">
    <citation type="journal article" date="2019" name="Int. J. Syst. Evol. Microbiol.">
        <title>The Global Catalogue of Microorganisms (GCM) 10K type strain sequencing project: providing services to taxonomists for standard genome sequencing and annotation.</title>
        <authorList>
            <consortium name="The Broad Institute Genomics Platform"/>
            <consortium name="The Broad Institute Genome Sequencing Center for Infectious Disease"/>
            <person name="Wu L."/>
            <person name="Ma J."/>
        </authorList>
    </citation>
    <scope>NUCLEOTIDE SEQUENCE [LARGE SCALE GENOMIC DNA]</scope>
    <source>
        <strain evidence="3">JCM 16578</strain>
    </source>
</reference>
<accession>A0ABP7JLC9</accession>
<sequence>MTSGTPVPPALAAWAENIVGPLRTVRDVSHPRPESQVWELTSATGRTVLKVAPTPVFYARETRAYREAAPALERGTVPHLVESDARHRALLMTAVPGRPVRSAALSPALGRALHRKAGAWLRRFHGDARDLTHRDRAEAAGEMERAVEAAEKHLELSGDLIGVPEREVVRRHAAGLVLLGPLPVGYVHGDFQERNWLHDSGSGSLAVVDLERARPHAAVLDVVRLACGPWVRRPELRTAFFEGFGRELTSAERTALRCLSALDAVGAIAWGVPHEDKELVDRGRETLARLVRGDYG</sequence>
<feature type="domain" description="Aminoglycoside phosphotransferase" evidence="1">
    <location>
        <begin position="35"/>
        <end position="247"/>
    </location>
</feature>
<evidence type="ECO:0000313" key="2">
    <source>
        <dbReference type="EMBL" id="GAA3847160.1"/>
    </source>
</evidence>
<dbReference type="RefSeq" id="WP_345545874.1">
    <property type="nucleotide sequence ID" value="NZ_BAAAZA010000001.1"/>
</dbReference>
<dbReference type="Pfam" id="PF01636">
    <property type="entry name" value="APH"/>
    <property type="match status" value="1"/>
</dbReference>
<dbReference type="Proteomes" id="UP001501563">
    <property type="component" value="Unassembled WGS sequence"/>
</dbReference>
<comment type="caution">
    <text evidence="2">The sequence shown here is derived from an EMBL/GenBank/DDBJ whole genome shotgun (WGS) entry which is preliminary data.</text>
</comment>
<dbReference type="InterPro" id="IPR011009">
    <property type="entry name" value="Kinase-like_dom_sf"/>
</dbReference>